<gene>
    <name evidence="1" type="ORF">KFZ73_25115</name>
</gene>
<organism evidence="1 2">
    <name type="scientific">Tsukamurella paurometabola</name>
    <name type="common">Corynebacterium paurometabolum</name>
    <dbReference type="NCBI Taxonomy" id="2061"/>
    <lineage>
        <taxon>Bacteria</taxon>
        <taxon>Bacillati</taxon>
        <taxon>Actinomycetota</taxon>
        <taxon>Actinomycetes</taxon>
        <taxon>Mycobacteriales</taxon>
        <taxon>Tsukamurellaceae</taxon>
        <taxon>Tsukamurella</taxon>
    </lineage>
</organism>
<dbReference type="EMBL" id="JAGXOE010000215">
    <property type="protein sequence ID" value="MBS4104497.1"/>
    <property type="molecule type" value="Genomic_DNA"/>
</dbReference>
<evidence type="ECO:0000313" key="2">
    <source>
        <dbReference type="Proteomes" id="UP000676853"/>
    </source>
</evidence>
<dbReference type="RefSeq" id="WP_212555507.1">
    <property type="nucleotide sequence ID" value="NZ_JAGXOE010000215.1"/>
</dbReference>
<evidence type="ECO:0000313" key="1">
    <source>
        <dbReference type="EMBL" id="MBS4104497.1"/>
    </source>
</evidence>
<sequence length="163" mass="17861">APLRGLDRRFSEPIGELVRPIDEGVCAPVVTIGGVMGYPDQDRIRDEAQQRIVDRPIMVLDGDPIEELALAHDRHAARLKEIVQSLSEVGRTNYLGDTVEGRAATFNIGVAVREHECSVVQNLDREADEAKMIATALRQIAKDLGDTELENVAGIGRVRLVEA</sequence>
<protein>
    <submittedName>
        <fullName evidence="1">Uncharacterized protein</fullName>
    </submittedName>
</protein>
<reference evidence="1 2" key="1">
    <citation type="submission" date="2021-04" db="EMBL/GenBank/DDBJ databases">
        <title>Whole genome sequence analysis of a thiophenic sulfur metabolizing bacteria.</title>
        <authorList>
            <person name="Akhtar N."/>
            <person name="Akram J."/>
            <person name="Aslam A."/>
        </authorList>
    </citation>
    <scope>NUCLEOTIDE SEQUENCE [LARGE SCALE GENOMIC DNA]</scope>
    <source>
        <strain evidence="1 2">3OW</strain>
    </source>
</reference>
<proteinExistence type="predicted"/>
<accession>A0ABS5NLH1</accession>
<dbReference type="Proteomes" id="UP000676853">
    <property type="component" value="Unassembled WGS sequence"/>
</dbReference>
<comment type="caution">
    <text evidence="1">The sequence shown here is derived from an EMBL/GenBank/DDBJ whole genome shotgun (WGS) entry which is preliminary data.</text>
</comment>
<feature type="non-terminal residue" evidence="1">
    <location>
        <position position="1"/>
    </location>
</feature>
<keyword evidence="2" id="KW-1185">Reference proteome</keyword>
<name>A0ABS5NLH1_TSUPA</name>